<dbReference type="Gene3D" id="2.30.30.940">
    <property type="match status" value="1"/>
</dbReference>
<accession>A0ABV3X1K7</accession>
<comment type="similarity">
    <text evidence="1">Belongs to the MobA/MobL family.</text>
</comment>
<comment type="caution">
    <text evidence="5">The sequence shown here is derived from an EMBL/GenBank/DDBJ whole genome shotgun (WGS) entry which is preliminary data.</text>
</comment>
<dbReference type="InterPro" id="IPR005053">
    <property type="entry name" value="MobA_MobL"/>
</dbReference>
<evidence type="ECO:0000259" key="4">
    <source>
        <dbReference type="Pfam" id="PF03389"/>
    </source>
</evidence>
<gene>
    <name evidence="5" type="primary">traA</name>
    <name evidence="5" type="ORF">V1479_25870</name>
</gene>
<keyword evidence="6" id="KW-1185">Reference proteome</keyword>
<dbReference type="Gene3D" id="3.40.50.300">
    <property type="entry name" value="P-loop containing nucleotide triphosphate hydrolases"/>
    <property type="match status" value="2"/>
</dbReference>
<organism evidence="5 6">
    <name type="scientific">Neoaquamicrobium sediminum</name>
    <dbReference type="NCBI Taxonomy" id="1849104"/>
    <lineage>
        <taxon>Bacteria</taxon>
        <taxon>Pseudomonadati</taxon>
        <taxon>Pseudomonadota</taxon>
        <taxon>Alphaproteobacteria</taxon>
        <taxon>Hyphomicrobiales</taxon>
        <taxon>Phyllobacteriaceae</taxon>
        <taxon>Neoaquamicrobium</taxon>
    </lineage>
</organism>
<dbReference type="RefSeq" id="WP_368805362.1">
    <property type="nucleotide sequence ID" value="NZ_JAZHFV010000025.1"/>
</dbReference>
<dbReference type="Pfam" id="PF03389">
    <property type="entry name" value="MobA_MobL"/>
    <property type="match status" value="1"/>
</dbReference>
<evidence type="ECO:0000313" key="5">
    <source>
        <dbReference type="EMBL" id="MEX4010734.1"/>
    </source>
</evidence>
<feature type="domain" description="MobA/MobL protein" evidence="4">
    <location>
        <begin position="18"/>
        <end position="219"/>
    </location>
</feature>
<evidence type="ECO:0000256" key="1">
    <source>
        <dbReference type="ARBA" id="ARBA00010873"/>
    </source>
</evidence>
<dbReference type="CDD" id="cd17933">
    <property type="entry name" value="DEXSc_RecD-like"/>
    <property type="match status" value="1"/>
</dbReference>
<dbReference type="Proteomes" id="UP001559025">
    <property type="component" value="Unassembled WGS sequence"/>
</dbReference>
<dbReference type="SUPFAM" id="SSF52540">
    <property type="entry name" value="P-loop containing nucleoside triphosphate hydrolases"/>
    <property type="match status" value="2"/>
</dbReference>
<dbReference type="NCBIfam" id="NF041496">
    <property type="entry name" value="MobQ"/>
    <property type="match status" value="1"/>
</dbReference>
<dbReference type="InterPro" id="IPR014136">
    <property type="entry name" value="TraA_Ti"/>
</dbReference>
<sequence length="1045" mass="116308">MAIYHLHVKVIGRKAGSSAVASAAYRSGSRLRDHRIERSHDFTAKRGVVHSEVLLPDGAPQVWCDRERLWNDVEAFEVRKDAQLAREVEFALPRELSEAQGIALARDFVQAEFVDRGMVADLNVHWDRAEDGSPKPHAHVMLTMREVIVDGDEIGFGAKVRDWNRTELIERWRQRWAELANERLAELDIDARIDHRSLEAQGIKLEPQSQIGAPAKRIEIGGLDAGVEVGIRDAADVASIADRAELHREIARNNGARIIADPSLALDAITQQQSTFTRRDLAKFAHRHSDGIEQFNAVVAAIETAPDLIELGRDERDQQRFTTRQMIETEQRLHHAADVMREREGKSVGEAHRLAALADAERRGLFLSEEQADALAHITDGRDLGVVVGYAGTGKSAMLGVARDAWGREGFDVRGAALSGIAAENLESGSGIASRTIASLEHGWSQGRELLTRKDVLVIDEAGMVGTRQLERVLAHAHEVGAKVVLVGDPQQLQSIEAGAAFRSIHERHGGVEIETVRRQREHWQRDATRDLATGRIRDAIGAYDRHDMVHAAQGRQQARHDLIDRWDRDRQTSPEASRIILTHTNDEVRALNDAARKRMRDVGDLGEDVAITIQRAEHSAAVERHFASGDRVMFLQNERGLGVKNGTLATITTVDARSLSVRTDDGRSIDFDLKDYNRFDHGYAATVHKAQGMTVDRTHVLATPGMDAHSTYVALSRHRSGVDLHYGQDDFATQDRLTGTLSRDRAKDMASDYDRADPEQAYAERRGITFRTRIMQIIRNRIPERLRDTVDRLLDGWRSPAEAEPGRTGRAHGIGNTGRERGGEVHAARPAPEVGIPDSGATGHGRRLEPQSGLSIEDREEAVRHARTKALVRHARAVDAILTHGNADGLGTAEQMRELNDARRSFETVRPHGWRDVEAAYVKHPELVREASTGRLQRAIQALQHETELRTSPQHRADRFVDDWQKLKQTSQRQYQVGDMTGYKATRQAMGDMAKSLQRDPQLESILASRKLELGIKFETGRSLGGELAFTHGIDLGRGLGLGI</sequence>
<evidence type="ECO:0000313" key="6">
    <source>
        <dbReference type="Proteomes" id="UP001559025"/>
    </source>
</evidence>
<dbReference type="Pfam" id="PF13604">
    <property type="entry name" value="AAA_30"/>
    <property type="match status" value="1"/>
</dbReference>
<protein>
    <submittedName>
        <fullName evidence="5">Ti-type conjugative transfer relaxase TraA</fullName>
    </submittedName>
</protein>
<proteinExistence type="inferred from homology"/>
<evidence type="ECO:0000256" key="3">
    <source>
        <dbReference type="SAM" id="MobiDB-lite"/>
    </source>
</evidence>
<evidence type="ECO:0000256" key="2">
    <source>
        <dbReference type="ARBA" id="ARBA00022971"/>
    </source>
</evidence>
<feature type="compositionally biased region" description="Basic and acidic residues" evidence="3">
    <location>
        <begin position="819"/>
        <end position="828"/>
    </location>
</feature>
<keyword evidence="2" id="KW-0184">Conjugation</keyword>
<dbReference type="NCBIfam" id="TIGR02768">
    <property type="entry name" value="TraA_Ti"/>
    <property type="match status" value="1"/>
</dbReference>
<dbReference type="EMBL" id="JAZHFV010000025">
    <property type="protein sequence ID" value="MEX4010734.1"/>
    <property type="molecule type" value="Genomic_DNA"/>
</dbReference>
<reference evidence="5 6" key="1">
    <citation type="submission" date="2024-01" db="EMBL/GenBank/DDBJ databases">
        <title>New evidence supports the origin of RcGTA from prophage.</title>
        <authorList>
            <person name="Xu Y."/>
            <person name="Liu B."/>
            <person name="Chen F."/>
        </authorList>
    </citation>
    <scope>NUCLEOTIDE SEQUENCE [LARGE SCALE GENOMIC DNA]</scope>
    <source>
        <strain evidence="5 6">CBW1107-2</strain>
    </source>
</reference>
<name>A0ABV3X1K7_9HYPH</name>
<dbReference type="Gene3D" id="3.30.930.30">
    <property type="match status" value="1"/>
</dbReference>
<dbReference type="NCBIfam" id="NF010464">
    <property type="entry name" value="PRK13889.1"/>
    <property type="match status" value="1"/>
</dbReference>
<feature type="region of interest" description="Disordered" evidence="3">
    <location>
        <begin position="800"/>
        <end position="850"/>
    </location>
</feature>
<dbReference type="InterPro" id="IPR027417">
    <property type="entry name" value="P-loop_NTPase"/>
</dbReference>
<dbReference type="CDD" id="cd18809">
    <property type="entry name" value="SF1_C_RecD"/>
    <property type="match status" value="1"/>
</dbReference>